<organism evidence="2 3">
    <name type="scientific">Olea europaea subsp. europaea</name>
    <dbReference type="NCBI Taxonomy" id="158383"/>
    <lineage>
        <taxon>Eukaryota</taxon>
        <taxon>Viridiplantae</taxon>
        <taxon>Streptophyta</taxon>
        <taxon>Embryophyta</taxon>
        <taxon>Tracheophyta</taxon>
        <taxon>Spermatophyta</taxon>
        <taxon>Magnoliopsida</taxon>
        <taxon>eudicotyledons</taxon>
        <taxon>Gunneridae</taxon>
        <taxon>Pentapetalae</taxon>
        <taxon>asterids</taxon>
        <taxon>lamiids</taxon>
        <taxon>Lamiales</taxon>
        <taxon>Oleaceae</taxon>
        <taxon>Oleeae</taxon>
        <taxon>Olea</taxon>
    </lineage>
</organism>
<sequence length="161" mass="17385">MRAVITPHAHLLPRPSRATHLAAWGQMSGASALISGGGGQVSGHAFRADRTLTRSQTRDSADWAEPTTPDGETSAGREQSCRPAARQADRQLIYARGRCAPAIRTIDARLASTQIKRAPRTGNRLLCKIKAHLRWASAAAPKRSELRPPGPRGVQQQSAFH</sequence>
<dbReference type="Gramene" id="OE9A108138T1">
    <property type="protein sequence ID" value="OE9A108138C1"/>
    <property type="gene ID" value="OE9A108138"/>
</dbReference>
<keyword evidence="3" id="KW-1185">Reference proteome</keyword>
<gene>
    <name evidence="2" type="ORF">OLEA9_A108138</name>
</gene>
<proteinExistence type="predicted"/>
<accession>A0A8S0UQG5</accession>
<dbReference type="EMBL" id="CACTIH010007871">
    <property type="protein sequence ID" value="CAA3018572.1"/>
    <property type="molecule type" value="Genomic_DNA"/>
</dbReference>
<evidence type="ECO:0000313" key="2">
    <source>
        <dbReference type="EMBL" id="CAA3018572.1"/>
    </source>
</evidence>
<dbReference type="Proteomes" id="UP000594638">
    <property type="component" value="Unassembled WGS sequence"/>
</dbReference>
<dbReference type="AlphaFoldDB" id="A0A8S0UQG5"/>
<evidence type="ECO:0000256" key="1">
    <source>
        <dbReference type="SAM" id="MobiDB-lite"/>
    </source>
</evidence>
<feature type="region of interest" description="Disordered" evidence="1">
    <location>
        <begin position="51"/>
        <end position="87"/>
    </location>
</feature>
<evidence type="ECO:0000313" key="3">
    <source>
        <dbReference type="Proteomes" id="UP000594638"/>
    </source>
</evidence>
<protein>
    <submittedName>
        <fullName evidence="2">Uncharacterized protein</fullName>
    </submittedName>
</protein>
<feature type="compositionally biased region" description="Basic and acidic residues" evidence="1">
    <location>
        <begin position="51"/>
        <end position="61"/>
    </location>
</feature>
<comment type="caution">
    <text evidence="2">The sequence shown here is derived from an EMBL/GenBank/DDBJ whole genome shotgun (WGS) entry which is preliminary data.</text>
</comment>
<reference evidence="2 3" key="1">
    <citation type="submission" date="2019-12" db="EMBL/GenBank/DDBJ databases">
        <authorList>
            <person name="Alioto T."/>
            <person name="Alioto T."/>
            <person name="Gomez Garrido J."/>
        </authorList>
    </citation>
    <scope>NUCLEOTIDE SEQUENCE [LARGE SCALE GENOMIC DNA]</scope>
</reference>
<name>A0A8S0UQG5_OLEEU</name>
<feature type="region of interest" description="Disordered" evidence="1">
    <location>
        <begin position="138"/>
        <end position="161"/>
    </location>
</feature>